<evidence type="ECO:0000256" key="1">
    <source>
        <dbReference type="HAMAP-Rule" id="MF_02215"/>
    </source>
</evidence>
<protein>
    <recommendedName>
        <fullName evidence="1">Ubiquinone biosynthesis accessory factor UbiJ</fullName>
    </recommendedName>
</protein>
<dbReference type="EMBL" id="AP014879">
    <property type="protein sequence ID" value="BAV32682.1"/>
    <property type="molecule type" value="Genomic_DNA"/>
</dbReference>
<evidence type="ECO:0000313" key="4">
    <source>
        <dbReference type="EMBL" id="BAV32682.1"/>
    </source>
</evidence>
<dbReference type="KEGG" id="slim:SCL_0360"/>
<dbReference type="GO" id="GO:0006744">
    <property type="term" value="P:ubiquinone biosynthetic process"/>
    <property type="evidence" value="ECO:0007669"/>
    <property type="project" value="UniProtKB-UniRule"/>
</dbReference>
<evidence type="ECO:0000259" key="3">
    <source>
        <dbReference type="Pfam" id="PF02036"/>
    </source>
</evidence>
<reference evidence="4 5" key="1">
    <citation type="submission" date="2015-05" db="EMBL/GenBank/DDBJ databases">
        <title>Complete genome sequence of a sulfur-oxidizing gammaproteobacterium strain HA5.</title>
        <authorList>
            <person name="Miura A."/>
            <person name="Kojima H."/>
            <person name="Fukui M."/>
        </authorList>
    </citation>
    <scope>NUCLEOTIDE SEQUENCE [LARGE SCALE GENOMIC DNA]</scope>
    <source>
        <strain evidence="4 5">HA5</strain>
    </source>
</reference>
<evidence type="ECO:0000256" key="2">
    <source>
        <dbReference type="SAM" id="Coils"/>
    </source>
</evidence>
<keyword evidence="1" id="KW-0831">Ubiquinone biosynthesis</keyword>
<proteinExistence type="inferred from homology"/>
<dbReference type="InterPro" id="IPR036527">
    <property type="entry name" value="SCP2_sterol-bd_dom_sf"/>
</dbReference>
<gene>
    <name evidence="1" type="primary">ubiJ</name>
    <name evidence="4" type="ORF">SCL_0360</name>
</gene>
<sequence>MEQAINRALRLDPDTLARLAGLEGKVIRLRAAGDSPFEIFVLPDASGLRLRTGHDREPDVTLTGDIPVIFRFALRRFVPDVVAAGEVQVSGDIDLGQRFQRILEQTDIDWEEQAARVVGDVPAHQLGNALRHLGGWSRQTLHTLRQDLGEYLQEESRLLPVRPRANAFRHSVETLERELENLERRLARLREMAP</sequence>
<dbReference type="Proteomes" id="UP000243180">
    <property type="component" value="Chromosome"/>
</dbReference>
<comment type="pathway">
    <text evidence="1">Cofactor biosynthesis; ubiquinone biosynthesis.</text>
</comment>
<comment type="similarity">
    <text evidence="1">Belongs to the UbiJ family.</text>
</comment>
<dbReference type="AlphaFoldDB" id="A0A1B4XD16"/>
<dbReference type="InterPro" id="IPR038989">
    <property type="entry name" value="UbiJ"/>
</dbReference>
<dbReference type="HAMAP" id="MF_02215">
    <property type="entry name" value="UbiJ"/>
    <property type="match status" value="1"/>
</dbReference>
<evidence type="ECO:0000313" key="5">
    <source>
        <dbReference type="Proteomes" id="UP000243180"/>
    </source>
</evidence>
<keyword evidence="1" id="KW-0963">Cytoplasm</keyword>
<feature type="domain" description="SCP2" evidence="3">
    <location>
        <begin position="5"/>
        <end position="104"/>
    </location>
</feature>
<keyword evidence="2" id="KW-0175">Coiled coil</keyword>
<dbReference type="InParanoid" id="A0A1B4XD16"/>
<dbReference type="Pfam" id="PF02036">
    <property type="entry name" value="SCP2"/>
    <property type="match status" value="1"/>
</dbReference>
<dbReference type="SUPFAM" id="SSF55718">
    <property type="entry name" value="SCP-like"/>
    <property type="match status" value="1"/>
</dbReference>
<keyword evidence="5" id="KW-1185">Reference proteome</keyword>
<comment type="function">
    <text evidence="1">Required for ubiquinone (coenzyme Q) biosynthesis. Binds hydrophobic ubiquinone biosynthetic intermediates via its SCP2 domain and is essential for the stability of the Ubi complex. May constitute a docking platform where Ubi enzymes assemble and access their SCP2-bound polyprenyl substrates.</text>
</comment>
<organism evidence="4 5">
    <name type="scientific">Sulfuricaulis limicola</name>
    <dbReference type="NCBI Taxonomy" id="1620215"/>
    <lineage>
        <taxon>Bacteria</taxon>
        <taxon>Pseudomonadati</taxon>
        <taxon>Pseudomonadota</taxon>
        <taxon>Gammaproteobacteria</taxon>
        <taxon>Acidiferrobacterales</taxon>
        <taxon>Acidiferrobacteraceae</taxon>
        <taxon>Sulfuricaulis</taxon>
    </lineage>
</organism>
<dbReference type="PANTHER" id="PTHR38693:SF1">
    <property type="entry name" value="UBIQUINONE BIOSYNTHESIS ACCESSORY FACTOR UBIJ"/>
    <property type="match status" value="1"/>
</dbReference>
<comment type="subcellular location">
    <subcellularLocation>
        <location evidence="1">Cytoplasm</location>
    </subcellularLocation>
</comment>
<dbReference type="InterPro" id="IPR003033">
    <property type="entry name" value="SCP2_sterol-bd_dom"/>
</dbReference>
<dbReference type="PANTHER" id="PTHR38693">
    <property type="entry name" value="UBIQUINONE BIOSYNTHESIS PROTEIN UBIJ"/>
    <property type="match status" value="1"/>
</dbReference>
<dbReference type="GO" id="GO:0005737">
    <property type="term" value="C:cytoplasm"/>
    <property type="evidence" value="ECO:0007669"/>
    <property type="project" value="UniProtKB-SubCell"/>
</dbReference>
<dbReference type="UniPathway" id="UPA00232"/>
<dbReference type="FunCoup" id="A0A1B4XD16">
    <property type="interactions" value="13"/>
</dbReference>
<accession>A0A1B4XD16</accession>
<name>A0A1B4XD16_9GAMM</name>
<feature type="coiled-coil region" evidence="2">
    <location>
        <begin position="165"/>
        <end position="192"/>
    </location>
</feature>